<dbReference type="STRING" id="1109443.G4TLQ4"/>
<evidence type="ECO:0000313" key="3">
    <source>
        <dbReference type="Proteomes" id="UP000007148"/>
    </source>
</evidence>
<feature type="region of interest" description="Disordered" evidence="1">
    <location>
        <begin position="72"/>
        <end position="144"/>
    </location>
</feature>
<keyword evidence="3" id="KW-1185">Reference proteome</keyword>
<feature type="compositionally biased region" description="Low complexity" evidence="1">
    <location>
        <begin position="1"/>
        <end position="16"/>
    </location>
</feature>
<dbReference type="EMBL" id="CAFZ01000155">
    <property type="protein sequence ID" value="CCA72247.1"/>
    <property type="molecule type" value="Genomic_DNA"/>
</dbReference>
<dbReference type="HOGENOM" id="CLU_020369_1_0_1"/>
<organism evidence="2 3">
    <name type="scientific">Serendipita indica (strain DSM 11827)</name>
    <name type="common">Root endophyte fungus</name>
    <name type="synonym">Piriformospora indica</name>
    <dbReference type="NCBI Taxonomy" id="1109443"/>
    <lineage>
        <taxon>Eukaryota</taxon>
        <taxon>Fungi</taxon>
        <taxon>Dikarya</taxon>
        <taxon>Basidiomycota</taxon>
        <taxon>Agaricomycotina</taxon>
        <taxon>Agaricomycetes</taxon>
        <taxon>Sebacinales</taxon>
        <taxon>Serendipitaceae</taxon>
        <taxon>Serendipita</taxon>
    </lineage>
</organism>
<name>G4TLQ4_SERID</name>
<evidence type="ECO:0000313" key="2">
    <source>
        <dbReference type="EMBL" id="CCA72247.1"/>
    </source>
</evidence>
<gene>
    <name evidence="2" type="ORF">PIIN_06181</name>
</gene>
<comment type="caution">
    <text evidence="2">The sequence shown here is derived from an EMBL/GenBank/DDBJ whole genome shotgun (WGS) entry which is preliminary data.</text>
</comment>
<accession>G4TLQ4</accession>
<dbReference type="OrthoDB" id="3350156at2759"/>
<dbReference type="AlphaFoldDB" id="G4TLQ4"/>
<protein>
    <submittedName>
        <fullName evidence="2">Uncharacterized protein</fullName>
    </submittedName>
</protein>
<proteinExistence type="predicted"/>
<dbReference type="eggNOG" id="ENOG502SHDG">
    <property type="taxonomic scope" value="Eukaryota"/>
</dbReference>
<dbReference type="OMA" id="PITAKEH"/>
<dbReference type="InParanoid" id="G4TLQ4"/>
<feature type="region of interest" description="Disordered" evidence="1">
    <location>
        <begin position="1"/>
        <end position="44"/>
    </location>
</feature>
<sequence>MAATASIPSSPGSSSLPSPPTSPQLHARHGHYGPGDGHHGLADSLAGSPLSIASSIPSVSSSFMFSQSATSSPPYIDPSLLPGGHAGGEHGSRNHTDSEHDPLGLVIPSLMLPPPVSSSEGTTGSSRGGRGHRGRHGAHHHQSAYGETLGSLELFIFGRRGSGKTAIANLLVDGNDDVISTAGWHNGTLTASTCLRDSHSKRGLRNVRITEIEGFDEEEDQAAEAIKPLMRLLHERFELVQTGLSPELPTSPQVMEMLASNNSPLPTALIFLLSTPPTALELTLLSLISTHIPTITLPPYPTSISTVPSFSSMPKGSQSTILLGPHRESPNAHAPFRPRNTLELRAGLFRSPETLRKLRESAAERFAHWREILHACDEMDRGAWAIPISLSESNQTEKRGKDGHGTIRKKNLEWELRLSRDVTIAFNNGVGKNRAAANKSSEVLASMEGGEARGDEKPALAERTSDPFYFNDVLDVPDPLHIPTLFRLSTALLGAFGKRLVSSLIERPSARQMGSGSYEKLHDDEETEIEGSWTLSKWGIAGLAFAIGYYAARLLAK</sequence>
<evidence type="ECO:0000256" key="1">
    <source>
        <dbReference type="SAM" id="MobiDB-lite"/>
    </source>
</evidence>
<reference evidence="2 3" key="1">
    <citation type="journal article" date="2011" name="PLoS Pathog.">
        <title>Endophytic Life Strategies Decoded by Genome and Transcriptome Analyses of the Mutualistic Root Symbiont Piriformospora indica.</title>
        <authorList>
            <person name="Zuccaro A."/>
            <person name="Lahrmann U."/>
            <person name="Guldener U."/>
            <person name="Langen G."/>
            <person name="Pfiffi S."/>
            <person name="Biedenkopf D."/>
            <person name="Wong P."/>
            <person name="Samans B."/>
            <person name="Grimm C."/>
            <person name="Basiewicz M."/>
            <person name="Murat C."/>
            <person name="Martin F."/>
            <person name="Kogel K.H."/>
        </authorList>
    </citation>
    <scope>NUCLEOTIDE SEQUENCE [LARGE SCALE GENOMIC DNA]</scope>
    <source>
        <strain evidence="2 3">DSM 11827</strain>
    </source>
</reference>
<dbReference type="Proteomes" id="UP000007148">
    <property type="component" value="Unassembled WGS sequence"/>
</dbReference>
<feature type="compositionally biased region" description="Basic residues" evidence="1">
    <location>
        <begin position="129"/>
        <end position="142"/>
    </location>
</feature>
<feature type="compositionally biased region" description="Basic and acidic residues" evidence="1">
    <location>
        <begin position="87"/>
        <end position="102"/>
    </location>
</feature>